<name>A0A1T5IIN3_9MICO</name>
<feature type="transmembrane region" description="Helical" evidence="1">
    <location>
        <begin position="99"/>
        <end position="121"/>
    </location>
</feature>
<evidence type="ECO:0000313" key="2">
    <source>
        <dbReference type="EMBL" id="SKC38960.1"/>
    </source>
</evidence>
<organism evidence="2 3">
    <name type="scientific">Okibacterium fritillariae</name>
    <dbReference type="NCBI Taxonomy" id="123320"/>
    <lineage>
        <taxon>Bacteria</taxon>
        <taxon>Bacillati</taxon>
        <taxon>Actinomycetota</taxon>
        <taxon>Actinomycetes</taxon>
        <taxon>Micrococcales</taxon>
        <taxon>Microbacteriaceae</taxon>
        <taxon>Okibacterium</taxon>
    </lineage>
</organism>
<dbReference type="EMBL" id="FUZP01000001">
    <property type="protein sequence ID" value="SKC38960.1"/>
    <property type="molecule type" value="Genomic_DNA"/>
</dbReference>
<feature type="transmembrane region" description="Helical" evidence="1">
    <location>
        <begin position="71"/>
        <end position="92"/>
    </location>
</feature>
<reference evidence="2 3" key="1">
    <citation type="submission" date="2017-02" db="EMBL/GenBank/DDBJ databases">
        <authorList>
            <person name="Peterson S.W."/>
        </authorList>
    </citation>
    <scope>NUCLEOTIDE SEQUENCE [LARGE SCALE GENOMIC DNA]</scope>
    <source>
        <strain evidence="2 3">VKM Ac-2059</strain>
    </source>
</reference>
<dbReference type="OrthoDB" id="5070108at2"/>
<keyword evidence="1" id="KW-0472">Membrane</keyword>
<keyword evidence="1" id="KW-0812">Transmembrane</keyword>
<keyword evidence="3" id="KW-1185">Reference proteome</keyword>
<proteinExistence type="predicted"/>
<dbReference type="Proteomes" id="UP000190857">
    <property type="component" value="Unassembled WGS sequence"/>
</dbReference>
<feature type="transmembrane region" description="Helical" evidence="1">
    <location>
        <begin position="25"/>
        <end position="48"/>
    </location>
</feature>
<protein>
    <submittedName>
        <fullName evidence="2">Uncharacterized protein</fullName>
    </submittedName>
</protein>
<sequence length="122" mass="12883">MSTKSRQGPRDAETLDIYTGKEGMWGLLAGVVTGVLIALPLSASFAFATHPFSQRLFGGELADASRGGFSAFWWLLTLLFAALPFVVGFGVAKLHGRSLAILAGAVAVLVIVLVVLGQLYVF</sequence>
<evidence type="ECO:0000313" key="3">
    <source>
        <dbReference type="Proteomes" id="UP000190857"/>
    </source>
</evidence>
<keyword evidence="1" id="KW-1133">Transmembrane helix</keyword>
<evidence type="ECO:0000256" key="1">
    <source>
        <dbReference type="SAM" id="Phobius"/>
    </source>
</evidence>
<accession>A0A1T5IIN3</accession>
<dbReference type="RefSeq" id="WP_079726706.1">
    <property type="nucleotide sequence ID" value="NZ_FUZP01000001.1"/>
</dbReference>
<dbReference type="STRING" id="123320.SAMN06309945_0491"/>
<dbReference type="AlphaFoldDB" id="A0A1T5IIN3"/>
<gene>
    <name evidence="2" type="ORF">SAMN06309945_0491</name>
</gene>